<protein>
    <submittedName>
        <fullName evidence="5">Arginase family protein</fullName>
    </submittedName>
</protein>
<dbReference type="Proteomes" id="UP001596011">
    <property type="component" value="Unassembled WGS sequence"/>
</dbReference>
<dbReference type="PANTHER" id="PTHR11358">
    <property type="entry name" value="ARGINASE/AGMATINASE"/>
    <property type="match status" value="1"/>
</dbReference>
<dbReference type="PROSITE" id="PS51409">
    <property type="entry name" value="ARGINASE_2"/>
    <property type="match status" value="1"/>
</dbReference>
<name>A0ABV9HMI4_9MICO</name>
<proteinExistence type="inferred from homology"/>
<accession>A0ABV9HMI4</accession>
<dbReference type="PROSITE" id="PS01053">
    <property type="entry name" value="ARGINASE_1"/>
    <property type="match status" value="1"/>
</dbReference>
<evidence type="ECO:0000256" key="4">
    <source>
        <dbReference type="RuleBase" id="RU003684"/>
    </source>
</evidence>
<dbReference type="Gene3D" id="3.40.800.10">
    <property type="entry name" value="Ureohydrolase domain"/>
    <property type="match status" value="1"/>
</dbReference>
<dbReference type="InterPro" id="IPR020855">
    <property type="entry name" value="Ureohydrolase_Mn_BS"/>
</dbReference>
<evidence type="ECO:0000256" key="3">
    <source>
        <dbReference type="ARBA" id="ARBA00022801"/>
    </source>
</evidence>
<comment type="similarity">
    <text evidence="1">Belongs to the arginase family. Agmatinase subfamily.</text>
</comment>
<dbReference type="Pfam" id="PF00491">
    <property type="entry name" value="Arginase"/>
    <property type="match status" value="1"/>
</dbReference>
<keyword evidence="6" id="KW-1185">Reference proteome</keyword>
<gene>
    <name evidence="5" type="ORF">ACFO6V_19800</name>
</gene>
<dbReference type="InterPro" id="IPR006035">
    <property type="entry name" value="Ureohydrolase"/>
</dbReference>
<comment type="caution">
    <text evidence="5">The sequence shown here is derived from an EMBL/GenBank/DDBJ whole genome shotgun (WGS) entry which is preliminary data.</text>
</comment>
<dbReference type="SUPFAM" id="SSF52768">
    <property type="entry name" value="Arginase/deacetylase"/>
    <property type="match status" value="1"/>
</dbReference>
<dbReference type="InterPro" id="IPR023696">
    <property type="entry name" value="Ureohydrolase_dom_sf"/>
</dbReference>
<keyword evidence="2" id="KW-0479">Metal-binding</keyword>
<evidence type="ECO:0000313" key="5">
    <source>
        <dbReference type="EMBL" id="MFC4630499.1"/>
    </source>
</evidence>
<dbReference type="RefSeq" id="WP_377138310.1">
    <property type="nucleotide sequence ID" value="NZ_JBHSFI010000006.1"/>
</dbReference>
<sequence length="404" mass="42147">MTAASTRLVVNPLLSRIFGTADDVVVLEWPATGRRATLSRSAYRLVQQFAVPAAASEVLADLGRSAGAAGGGLEEALASLVEQEILVDVLAGSGVTRQRGLFGAPVVTLSEASRTNADVVVVGVPLDAKVTYRPGARFGPGALRRVSPALLATDADGWSAGALDPRTGSRLLEGMRVVDLGDLATSTASDGGRSMLNMLESTVGVVATSGALPVVLGGDHSLTLRVVDALCGSGGPVGVLHIDAHHDYAEPRQDSREHVHHGNFLGWVVANPHVACVAQLGQRQLTAHAPQADPKLLRWPGESALSCDVDEIVAALPPRLRWHVTIDVDVLDPAVMPSTGTLLPGGWTHREAARLLADLVSRLDVVGVDVVELLPDGGDGPVVSACDLLLRTVHAALQRRTRDA</sequence>
<evidence type="ECO:0000313" key="6">
    <source>
        <dbReference type="Proteomes" id="UP001596011"/>
    </source>
</evidence>
<dbReference type="PANTHER" id="PTHR11358:SF26">
    <property type="entry name" value="GUANIDINO ACID HYDROLASE, MITOCHONDRIAL"/>
    <property type="match status" value="1"/>
</dbReference>
<organism evidence="5 6">
    <name type="scientific">Promicromonospora alba</name>
    <dbReference type="NCBI Taxonomy" id="1616110"/>
    <lineage>
        <taxon>Bacteria</taxon>
        <taxon>Bacillati</taxon>
        <taxon>Actinomycetota</taxon>
        <taxon>Actinomycetes</taxon>
        <taxon>Micrococcales</taxon>
        <taxon>Promicromonosporaceae</taxon>
        <taxon>Promicromonospora</taxon>
    </lineage>
</organism>
<reference evidence="6" key="1">
    <citation type="journal article" date="2019" name="Int. J. Syst. Evol. Microbiol.">
        <title>The Global Catalogue of Microorganisms (GCM) 10K type strain sequencing project: providing services to taxonomists for standard genome sequencing and annotation.</title>
        <authorList>
            <consortium name="The Broad Institute Genomics Platform"/>
            <consortium name="The Broad Institute Genome Sequencing Center for Infectious Disease"/>
            <person name="Wu L."/>
            <person name="Ma J."/>
        </authorList>
    </citation>
    <scope>NUCLEOTIDE SEQUENCE [LARGE SCALE GENOMIC DNA]</scope>
    <source>
        <strain evidence="6">CCUG 42722</strain>
    </source>
</reference>
<dbReference type="EMBL" id="JBHSFI010000006">
    <property type="protein sequence ID" value="MFC4630499.1"/>
    <property type="molecule type" value="Genomic_DNA"/>
</dbReference>
<evidence type="ECO:0000256" key="2">
    <source>
        <dbReference type="ARBA" id="ARBA00022723"/>
    </source>
</evidence>
<evidence type="ECO:0000256" key="1">
    <source>
        <dbReference type="ARBA" id="ARBA00009227"/>
    </source>
</evidence>
<keyword evidence="3 4" id="KW-0378">Hydrolase</keyword>